<dbReference type="AlphaFoldDB" id="A0A5S5DWC5"/>
<keyword evidence="2" id="KW-1185">Reference proteome</keyword>
<accession>A0A5S5DWC5</accession>
<proteinExistence type="predicted"/>
<dbReference type="EMBL" id="VNIA01000001">
    <property type="protein sequence ID" value="TYQ00214.1"/>
    <property type="molecule type" value="Genomic_DNA"/>
</dbReference>
<dbReference type="Proteomes" id="UP000323136">
    <property type="component" value="Unassembled WGS sequence"/>
</dbReference>
<protein>
    <submittedName>
        <fullName evidence="1">Uncharacterized protein</fullName>
    </submittedName>
</protein>
<sequence length="43" mass="5037">MINEMWLVDNPKTFEVSETKKRHFCAVTAKNLFDFWSEKSGGN</sequence>
<gene>
    <name evidence="1" type="ORF">C7447_101824</name>
</gene>
<reference evidence="1 2" key="1">
    <citation type="submission" date="2019-07" db="EMBL/GenBank/DDBJ databases">
        <title>Genomic Encyclopedia of Type Strains, Phase IV (KMG-IV): sequencing the most valuable type-strain genomes for metagenomic binning, comparative biology and taxonomic classification.</title>
        <authorList>
            <person name="Goeker M."/>
        </authorList>
    </citation>
    <scope>NUCLEOTIDE SEQUENCE [LARGE SCALE GENOMIC DNA]</scope>
    <source>
        <strain evidence="1 2">DSM 18961</strain>
    </source>
</reference>
<name>A0A5S5DWC5_9FLAO</name>
<comment type="caution">
    <text evidence="1">The sequence shown here is derived from an EMBL/GenBank/DDBJ whole genome shotgun (WGS) entry which is preliminary data.</text>
</comment>
<evidence type="ECO:0000313" key="1">
    <source>
        <dbReference type="EMBL" id="TYQ00214.1"/>
    </source>
</evidence>
<organism evidence="1 2">
    <name type="scientific">Tenacibaculum adriaticum</name>
    <dbReference type="NCBI Taxonomy" id="413713"/>
    <lineage>
        <taxon>Bacteria</taxon>
        <taxon>Pseudomonadati</taxon>
        <taxon>Bacteroidota</taxon>
        <taxon>Flavobacteriia</taxon>
        <taxon>Flavobacteriales</taxon>
        <taxon>Flavobacteriaceae</taxon>
        <taxon>Tenacibaculum</taxon>
    </lineage>
</organism>
<evidence type="ECO:0000313" key="2">
    <source>
        <dbReference type="Proteomes" id="UP000323136"/>
    </source>
</evidence>